<name>A0AAD5U8W8_9FUNG</name>
<protein>
    <submittedName>
        <fullName evidence="1">Uncharacterized protein</fullName>
    </submittedName>
</protein>
<dbReference type="Proteomes" id="UP001211065">
    <property type="component" value="Unassembled WGS sequence"/>
</dbReference>
<evidence type="ECO:0000313" key="1">
    <source>
        <dbReference type="EMBL" id="KAJ3224142.1"/>
    </source>
</evidence>
<gene>
    <name evidence="1" type="ORF">HK099_000192</name>
</gene>
<reference evidence="1" key="1">
    <citation type="submission" date="2020-05" db="EMBL/GenBank/DDBJ databases">
        <title>Phylogenomic resolution of chytrid fungi.</title>
        <authorList>
            <person name="Stajich J.E."/>
            <person name="Amses K."/>
            <person name="Simmons R."/>
            <person name="Seto K."/>
            <person name="Myers J."/>
            <person name="Bonds A."/>
            <person name="Quandt C.A."/>
            <person name="Barry K."/>
            <person name="Liu P."/>
            <person name="Grigoriev I."/>
            <person name="Longcore J.E."/>
            <person name="James T.Y."/>
        </authorList>
    </citation>
    <scope>NUCLEOTIDE SEQUENCE</scope>
    <source>
        <strain evidence="1">JEL0476</strain>
    </source>
</reference>
<dbReference type="EMBL" id="JADGJW010000103">
    <property type="protein sequence ID" value="KAJ3224142.1"/>
    <property type="molecule type" value="Genomic_DNA"/>
</dbReference>
<dbReference type="AlphaFoldDB" id="A0AAD5U8W8"/>
<evidence type="ECO:0000313" key="2">
    <source>
        <dbReference type="Proteomes" id="UP001211065"/>
    </source>
</evidence>
<keyword evidence="2" id="KW-1185">Reference proteome</keyword>
<comment type="caution">
    <text evidence="1">The sequence shown here is derived from an EMBL/GenBank/DDBJ whole genome shotgun (WGS) entry which is preliminary data.</text>
</comment>
<sequence>MDIQVKFEDMIFTETIKNDDLIFKLDLKKKCFPSLDSAFNNLKNLDICDEREKEDVQFKEGMKEVTDQYHFNDVIKFADLSFTVSHLTCSSASFIDPVLLPGITNILKLNNISYQTKLIDFVSSLNKKTEYDIPYTNQDLLELFKTDGYNYESVLYQVKGKKLNIVSIKFIPVSNNYVFEFDSIKLENEIMIRTFSSLKNIIDTEKPEVSKDTNDLINNFLKIRGKVNILKRPPPQQESDLENPTKKKKQNSKNFTVMQYKYLDNNDLFNIATVPKSIDKFGFSQSKNLKFFVDINFLGKKKLYRDIVKNLKSNFQIDLIERDFNYQKLEVRNYEDKQNSESHRYFSIDFVLDFKSCLIIFPLNLLNQNKKKKKFENENVSPFEFNIYLYQNLIHLFKFKFNSISVLFELFDDEVLFPFTLPVQNAIKNFQNFKDFLFLKYKLNLSYFFFKNLTECCFLIRNVAYYCENELNSHPSQQFKDFFINKNDWLMEEESPQERLLSAIPYINPIQSQIILRLFNRNLKLFLGLDYETFCEDLEDFFDEKKLSYLFQFLHSKIKL</sequence>
<organism evidence="1 2">
    <name type="scientific">Clydaea vesicula</name>
    <dbReference type="NCBI Taxonomy" id="447962"/>
    <lineage>
        <taxon>Eukaryota</taxon>
        <taxon>Fungi</taxon>
        <taxon>Fungi incertae sedis</taxon>
        <taxon>Chytridiomycota</taxon>
        <taxon>Chytridiomycota incertae sedis</taxon>
        <taxon>Chytridiomycetes</taxon>
        <taxon>Lobulomycetales</taxon>
        <taxon>Lobulomycetaceae</taxon>
        <taxon>Clydaea</taxon>
    </lineage>
</organism>
<accession>A0AAD5U8W8</accession>
<proteinExistence type="predicted"/>